<evidence type="ECO:0000259" key="1">
    <source>
        <dbReference type="Pfam" id="PF01494"/>
    </source>
</evidence>
<feature type="domain" description="FAD-binding" evidence="1">
    <location>
        <begin position="14"/>
        <end position="129"/>
    </location>
</feature>
<dbReference type="SUPFAM" id="SSF51905">
    <property type="entry name" value="FAD/NAD(P)-binding domain"/>
    <property type="match status" value="1"/>
</dbReference>
<dbReference type="Pfam" id="PF01494">
    <property type="entry name" value="FAD_binding_3"/>
    <property type="match status" value="1"/>
</dbReference>
<sequence length="182" mass="19361">MSAVCPADVPIESTTTVVIGAGLPGLAVASELSRHGVASIVLEGMGTAGKRRSVMTDSVSLTERSELLRLLRGYANSHCLDVRPSTMASKLSRDPQQKWVIHTEQGILQAESVVLTDCPQNQVRRFLRGLGLSLGKDLRTSLKSLGLYLVGVADLLTPSTREIVRQAKLVGDAIAGGRMLTA</sequence>
<dbReference type="STRING" id="37928.SAMN04489742_1850"/>
<dbReference type="KEGG" id="acry:AC20117_08115"/>
<gene>
    <name evidence="2" type="ORF">SAMN04489742_1850</name>
</gene>
<evidence type="ECO:0000313" key="3">
    <source>
        <dbReference type="Proteomes" id="UP000181917"/>
    </source>
</evidence>
<dbReference type="EMBL" id="FNKH01000002">
    <property type="protein sequence ID" value="SDQ61795.1"/>
    <property type="molecule type" value="Genomic_DNA"/>
</dbReference>
<proteinExistence type="predicted"/>
<keyword evidence="3" id="KW-1185">Reference proteome</keyword>
<dbReference type="Gene3D" id="3.50.50.60">
    <property type="entry name" value="FAD/NAD(P)-binding domain"/>
    <property type="match status" value="1"/>
</dbReference>
<dbReference type="RefSeq" id="WP_074700159.1">
    <property type="nucleotide sequence ID" value="NZ_CP018863.1"/>
</dbReference>
<evidence type="ECO:0000313" key="2">
    <source>
        <dbReference type="EMBL" id="SDQ61795.1"/>
    </source>
</evidence>
<organism evidence="2 3">
    <name type="scientific">Crystallibacter crystallopoietes</name>
    <dbReference type="NCBI Taxonomy" id="37928"/>
    <lineage>
        <taxon>Bacteria</taxon>
        <taxon>Bacillati</taxon>
        <taxon>Actinomycetota</taxon>
        <taxon>Actinomycetes</taxon>
        <taxon>Micrococcales</taxon>
        <taxon>Micrococcaceae</taxon>
        <taxon>Crystallibacter</taxon>
    </lineage>
</organism>
<dbReference type="InterPro" id="IPR002938">
    <property type="entry name" value="FAD-bd"/>
</dbReference>
<dbReference type="GO" id="GO:0071949">
    <property type="term" value="F:FAD binding"/>
    <property type="evidence" value="ECO:0007669"/>
    <property type="project" value="InterPro"/>
</dbReference>
<protein>
    <submittedName>
        <fullName evidence="2">FAD binding domain-containing protein</fullName>
    </submittedName>
</protein>
<accession>A0A1H1CC82</accession>
<reference evidence="2 3" key="1">
    <citation type="submission" date="2016-10" db="EMBL/GenBank/DDBJ databases">
        <authorList>
            <person name="de Groot N.N."/>
        </authorList>
    </citation>
    <scope>NUCLEOTIDE SEQUENCE [LARGE SCALE GENOMIC DNA]</scope>
    <source>
        <strain evidence="2 3">DSM 20117</strain>
    </source>
</reference>
<dbReference type="InterPro" id="IPR036188">
    <property type="entry name" value="FAD/NAD-bd_sf"/>
</dbReference>
<name>A0A1H1CC82_9MICC</name>
<dbReference type="Proteomes" id="UP000181917">
    <property type="component" value="Unassembled WGS sequence"/>
</dbReference>
<dbReference type="AlphaFoldDB" id="A0A1H1CC82"/>